<dbReference type="InterPro" id="IPR050039">
    <property type="entry name" value="MAB_1171c-like"/>
</dbReference>
<keyword evidence="1" id="KW-0472">Membrane</keyword>
<dbReference type="STRING" id="1210090.GCA_001613185_00733"/>
<dbReference type="NCBIfam" id="NF042915">
    <property type="entry name" value="MAB_1171c_fam"/>
    <property type="match status" value="1"/>
</dbReference>
<gene>
    <name evidence="3" type="ORF">DFR74_104205</name>
</gene>
<dbReference type="EMBL" id="QNRE01000004">
    <property type="protein sequence ID" value="RBO91503.1"/>
    <property type="molecule type" value="Genomic_DNA"/>
</dbReference>
<comment type="caution">
    <text evidence="3">The sequence shown here is derived from an EMBL/GenBank/DDBJ whole genome shotgun (WGS) entry which is preliminary data.</text>
</comment>
<evidence type="ECO:0000313" key="3">
    <source>
        <dbReference type="EMBL" id="RBO91503.1"/>
    </source>
</evidence>
<dbReference type="Pfam" id="PF20182">
    <property type="entry name" value="DUF6545"/>
    <property type="match status" value="1"/>
</dbReference>
<feature type="transmembrane region" description="Helical" evidence="1">
    <location>
        <begin position="6"/>
        <end position="28"/>
    </location>
</feature>
<organism evidence="3 4">
    <name type="scientific">Nocardia puris</name>
    <dbReference type="NCBI Taxonomy" id="208602"/>
    <lineage>
        <taxon>Bacteria</taxon>
        <taxon>Bacillati</taxon>
        <taxon>Actinomycetota</taxon>
        <taxon>Actinomycetes</taxon>
        <taxon>Mycobacteriales</taxon>
        <taxon>Nocardiaceae</taxon>
        <taxon>Nocardia</taxon>
    </lineage>
</organism>
<feature type="transmembrane region" description="Helical" evidence="1">
    <location>
        <begin position="130"/>
        <end position="149"/>
    </location>
</feature>
<dbReference type="Proteomes" id="UP000252586">
    <property type="component" value="Unassembled WGS sequence"/>
</dbReference>
<evidence type="ECO:0000256" key="1">
    <source>
        <dbReference type="SAM" id="Phobius"/>
    </source>
</evidence>
<evidence type="ECO:0000259" key="2">
    <source>
        <dbReference type="Pfam" id="PF20182"/>
    </source>
</evidence>
<sequence>MISPVPAAFAIPVIAVVALIAAARWIMVRDSAVDHLINRSLTWALAGLLLHERGVAPGIASWLHQFSLGCILFTLSGVYGIAALWGGADPASARPRQRRYDAAAAGVLAVVLIAGTPARSEGLLIDQALGVPSILFWGVFGVPLAVCALRILRLGVREFRAAESKARERLVYAVILAAAGGLLIDAIAGPSVAAVHVLTGTDSPDPQMVRKAATFFAATLCAAVVTSIPLVTETLSRLGWAGMGREIRLLRPMWRDLTDAFPEVVLYTPAEWAALDDRVRWHRMTVEIHDALMRLRRGAEPPAEPIAAPPEGAALRIARALRAEREGRVSNQSADVETYSLPGDSTQLAAIAAFWPDAVRRVGDRMYEERIH</sequence>
<name>A0A366DN25_9NOCA</name>
<feature type="transmembrane region" description="Helical" evidence="1">
    <location>
        <begin position="100"/>
        <end position="118"/>
    </location>
</feature>
<reference evidence="3 4" key="1">
    <citation type="submission" date="2018-06" db="EMBL/GenBank/DDBJ databases">
        <title>Genomic Encyclopedia of Type Strains, Phase IV (KMG-IV): sequencing the most valuable type-strain genomes for metagenomic binning, comparative biology and taxonomic classification.</title>
        <authorList>
            <person name="Goeker M."/>
        </authorList>
    </citation>
    <scope>NUCLEOTIDE SEQUENCE [LARGE SCALE GENOMIC DNA]</scope>
    <source>
        <strain evidence="3 4">DSM 44599</strain>
    </source>
</reference>
<feature type="transmembrane region" description="Helical" evidence="1">
    <location>
        <begin position="212"/>
        <end position="231"/>
    </location>
</feature>
<dbReference type="InterPro" id="IPR046675">
    <property type="entry name" value="DUF6545"/>
</dbReference>
<feature type="transmembrane region" description="Helical" evidence="1">
    <location>
        <begin position="66"/>
        <end position="88"/>
    </location>
</feature>
<feature type="domain" description="DUF6545" evidence="2">
    <location>
        <begin position="240"/>
        <end position="355"/>
    </location>
</feature>
<evidence type="ECO:0000313" key="4">
    <source>
        <dbReference type="Proteomes" id="UP000252586"/>
    </source>
</evidence>
<dbReference type="AlphaFoldDB" id="A0A366DN25"/>
<keyword evidence="1" id="KW-1133">Transmembrane helix</keyword>
<keyword evidence="4" id="KW-1185">Reference proteome</keyword>
<proteinExistence type="predicted"/>
<feature type="transmembrane region" description="Helical" evidence="1">
    <location>
        <begin position="170"/>
        <end position="192"/>
    </location>
</feature>
<keyword evidence="1" id="KW-0812">Transmembrane</keyword>
<accession>A0A366DN25</accession>
<protein>
    <recommendedName>
        <fullName evidence="2">DUF6545 domain-containing protein</fullName>
    </recommendedName>
</protein>